<dbReference type="InterPro" id="IPR005835">
    <property type="entry name" value="NTP_transferase_dom"/>
</dbReference>
<dbReference type="Proteomes" id="UP000284868">
    <property type="component" value="Unassembled WGS sequence"/>
</dbReference>
<evidence type="ECO:0000313" key="6">
    <source>
        <dbReference type="Proteomes" id="UP000284868"/>
    </source>
</evidence>
<dbReference type="OrthoDB" id="9803871at2"/>
<protein>
    <submittedName>
        <fullName evidence="5">CTP--phosphocholine cytidylyltransferase</fullName>
    </submittedName>
    <submittedName>
        <fullName evidence="4">NTP transferase domain-containing protein</fullName>
    </submittedName>
</protein>
<dbReference type="InterPro" id="IPR036390">
    <property type="entry name" value="WH_DNA-bd_sf"/>
</dbReference>
<accession>A0A415PNZ5</accession>
<dbReference type="GeneID" id="92792842"/>
<dbReference type="SUPFAM" id="SSF46785">
    <property type="entry name" value="Winged helix' DNA-binding domain"/>
    <property type="match status" value="1"/>
</dbReference>
<dbReference type="GO" id="GO:0016779">
    <property type="term" value="F:nucleotidyltransferase activity"/>
    <property type="evidence" value="ECO:0007669"/>
    <property type="project" value="UniProtKB-KW"/>
</dbReference>
<comment type="caution">
    <text evidence="5">The sequence shown here is derived from an EMBL/GenBank/DDBJ whole genome shotgun (WGS) entry which is preliminary data.</text>
</comment>
<dbReference type="InterPro" id="IPR029044">
    <property type="entry name" value="Nucleotide-diphossugar_trans"/>
</dbReference>
<keyword evidence="6" id="KW-1185">Reference proteome</keyword>
<dbReference type="Gene3D" id="1.10.10.10">
    <property type="entry name" value="Winged helix-like DNA-binding domain superfamily/Winged helix DNA-binding domain"/>
    <property type="match status" value="1"/>
</dbReference>
<proteinExistence type="predicted"/>
<dbReference type="InterPro" id="IPR050065">
    <property type="entry name" value="GlmU-like"/>
</dbReference>
<dbReference type="Pfam" id="PF00483">
    <property type="entry name" value="NTP_transferase"/>
    <property type="match status" value="1"/>
</dbReference>
<dbReference type="PANTHER" id="PTHR43584">
    <property type="entry name" value="NUCLEOTIDYL TRANSFERASE"/>
    <property type="match status" value="1"/>
</dbReference>
<dbReference type="PANTHER" id="PTHR43584:SF5">
    <property type="entry name" value="PROTEIN LICC"/>
    <property type="match status" value="1"/>
</dbReference>
<dbReference type="SUPFAM" id="SSF53448">
    <property type="entry name" value="Nucleotide-diphospho-sugar transferases"/>
    <property type="match status" value="1"/>
</dbReference>
<organism evidence="5 6">
    <name type="scientific">Amedibacillus dolichus</name>
    <dbReference type="NCBI Taxonomy" id="31971"/>
    <lineage>
        <taxon>Bacteria</taxon>
        <taxon>Bacillati</taxon>
        <taxon>Bacillota</taxon>
        <taxon>Erysipelotrichia</taxon>
        <taxon>Erysipelotrichales</taxon>
        <taxon>Erysipelotrichaceae</taxon>
        <taxon>Amedibacillus</taxon>
    </lineage>
</organism>
<dbReference type="Gene3D" id="3.90.550.10">
    <property type="entry name" value="Spore Coat Polysaccharide Biosynthesis Protein SpsA, Chain A"/>
    <property type="match status" value="1"/>
</dbReference>
<reference evidence="5 6" key="1">
    <citation type="submission" date="2018-08" db="EMBL/GenBank/DDBJ databases">
        <title>A genome reference for cultivated species of the human gut microbiota.</title>
        <authorList>
            <person name="Zou Y."/>
            <person name="Xue W."/>
            <person name="Luo G."/>
        </authorList>
    </citation>
    <scope>NUCLEOTIDE SEQUENCE [LARGE SCALE GENOMIC DNA]</scope>
    <source>
        <strain evidence="5 6">AF35-6BH</strain>
    </source>
</reference>
<dbReference type="Proteomes" id="UP000753219">
    <property type="component" value="Unassembled WGS sequence"/>
</dbReference>
<dbReference type="CDD" id="cd02523">
    <property type="entry name" value="PC_cytidylyltransferase"/>
    <property type="match status" value="1"/>
</dbReference>
<reference evidence="4" key="2">
    <citation type="submission" date="2021-02" db="EMBL/GenBank/DDBJ databases">
        <title>Infant gut strain persistence is associated with maternal origin, phylogeny, and functional potential including surface adhesion and iron acquisition.</title>
        <authorList>
            <person name="Lou Y.C."/>
        </authorList>
    </citation>
    <scope>NUCLEOTIDE SEQUENCE</scope>
    <source>
        <strain evidence="4">L3_108_103G1_dasL3_108_103G1_concoct_2</strain>
    </source>
</reference>
<keyword evidence="2 5" id="KW-0548">Nucleotidyltransferase</keyword>
<evidence type="ECO:0000259" key="3">
    <source>
        <dbReference type="Pfam" id="PF00483"/>
    </source>
</evidence>
<dbReference type="AlphaFoldDB" id="A0A415PNZ5"/>
<keyword evidence="1 5" id="KW-0808">Transferase</keyword>
<dbReference type="InterPro" id="IPR036388">
    <property type="entry name" value="WH-like_DNA-bd_sf"/>
</dbReference>
<evidence type="ECO:0000313" key="4">
    <source>
        <dbReference type="EMBL" id="MBS4883899.1"/>
    </source>
</evidence>
<sequence length="302" mass="34496">MNLTQTQFEILTTIERHQDQKHSQRSLATTLEISVGAVNKAIGELCDLELMKSLGNSHYDVTLKGYEWLEPYRVKKAIFMAAGFGSRMVPVTLNTPKPLILVHGKRIIETLLDAVVAAGIQDITIIRGYLGEQFDVLLKKYPMIKFIENPLYNESNNISSAYVARDMLENAYVLESDLVLYNPDLIRKYEYTTNYLGMKVDVTDDWCFETKKGIITKVKVGGRDVHHMFGISYWSKEDGQKMAADIDEVYHMPGGKEKYWDEVALTVCKENYEVAVRPVQKGDVIEIDTYNELKQIDSIYNV</sequence>
<dbReference type="EMBL" id="JAGZMZ010000007">
    <property type="protein sequence ID" value="MBS4883899.1"/>
    <property type="molecule type" value="Genomic_DNA"/>
</dbReference>
<gene>
    <name evidence="5" type="ORF">DWZ83_02740</name>
    <name evidence="4" type="ORF">KHZ85_03960</name>
</gene>
<evidence type="ECO:0000256" key="2">
    <source>
        <dbReference type="ARBA" id="ARBA00022695"/>
    </source>
</evidence>
<dbReference type="EMBL" id="QRPK01000008">
    <property type="protein sequence ID" value="RHM14445.1"/>
    <property type="molecule type" value="Genomic_DNA"/>
</dbReference>
<evidence type="ECO:0000313" key="5">
    <source>
        <dbReference type="EMBL" id="RHM14445.1"/>
    </source>
</evidence>
<evidence type="ECO:0000256" key="1">
    <source>
        <dbReference type="ARBA" id="ARBA00022679"/>
    </source>
</evidence>
<dbReference type="RefSeq" id="WP_004798201.1">
    <property type="nucleotide sequence ID" value="NZ_CABKNA010000006.1"/>
</dbReference>
<name>A0A415PNZ5_9FIRM</name>
<feature type="domain" description="Nucleotidyl transferase" evidence="3">
    <location>
        <begin position="76"/>
        <end position="184"/>
    </location>
</feature>